<dbReference type="PROSITE" id="PS50922">
    <property type="entry name" value="TLC"/>
    <property type="match status" value="1"/>
</dbReference>
<gene>
    <name evidence="8" type="ORF">chiPu_0020732</name>
</gene>
<evidence type="ECO:0000256" key="3">
    <source>
        <dbReference type="ARBA" id="ARBA00022989"/>
    </source>
</evidence>
<dbReference type="GO" id="GO:0055088">
    <property type="term" value="P:lipid homeostasis"/>
    <property type="evidence" value="ECO:0007669"/>
    <property type="project" value="TreeGrafter"/>
</dbReference>
<protein>
    <recommendedName>
        <fullName evidence="7">TLC domain-containing protein</fullName>
    </recommendedName>
</protein>
<evidence type="ECO:0000256" key="1">
    <source>
        <dbReference type="ARBA" id="ARBA00004141"/>
    </source>
</evidence>
<reference evidence="8 9" key="1">
    <citation type="journal article" date="2018" name="Nat. Ecol. Evol.">
        <title>Shark genomes provide insights into elasmobranch evolution and the origin of vertebrates.</title>
        <authorList>
            <person name="Hara Y"/>
            <person name="Yamaguchi K"/>
            <person name="Onimaru K"/>
            <person name="Kadota M"/>
            <person name="Koyanagi M"/>
            <person name="Keeley SD"/>
            <person name="Tatsumi K"/>
            <person name="Tanaka K"/>
            <person name="Motone F"/>
            <person name="Kageyama Y"/>
            <person name="Nozu R"/>
            <person name="Adachi N"/>
            <person name="Nishimura O"/>
            <person name="Nakagawa R"/>
            <person name="Tanegashima C"/>
            <person name="Kiyatake I"/>
            <person name="Matsumoto R"/>
            <person name="Murakumo K"/>
            <person name="Nishida K"/>
            <person name="Terakita A"/>
            <person name="Kuratani S"/>
            <person name="Sato K"/>
            <person name="Hyodo S Kuraku.S."/>
        </authorList>
    </citation>
    <scope>NUCLEOTIDE SEQUENCE [LARGE SCALE GENOMIC DNA]</scope>
</reference>
<evidence type="ECO:0000256" key="2">
    <source>
        <dbReference type="ARBA" id="ARBA00022692"/>
    </source>
</evidence>
<dbReference type="OrthoDB" id="10266980at2759"/>
<evidence type="ECO:0000313" key="9">
    <source>
        <dbReference type="Proteomes" id="UP000287033"/>
    </source>
</evidence>
<comment type="caution">
    <text evidence="8">The sequence shown here is derived from an EMBL/GenBank/DDBJ whole genome shotgun (WGS) entry which is preliminary data.</text>
</comment>
<dbReference type="GO" id="GO:0016020">
    <property type="term" value="C:membrane"/>
    <property type="evidence" value="ECO:0007669"/>
    <property type="project" value="UniProtKB-SubCell"/>
</dbReference>
<feature type="transmembrane region" description="Helical" evidence="6">
    <location>
        <begin position="5"/>
        <end position="26"/>
    </location>
</feature>
<keyword evidence="4 5" id="KW-0472">Membrane</keyword>
<evidence type="ECO:0000256" key="4">
    <source>
        <dbReference type="ARBA" id="ARBA00023136"/>
    </source>
</evidence>
<dbReference type="PANTHER" id="PTHR13439">
    <property type="entry name" value="CT120 PROTEIN"/>
    <property type="match status" value="1"/>
</dbReference>
<dbReference type="GO" id="GO:0005783">
    <property type="term" value="C:endoplasmic reticulum"/>
    <property type="evidence" value="ECO:0007669"/>
    <property type="project" value="TreeGrafter"/>
</dbReference>
<evidence type="ECO:0000313" key="8">
    <source>
        <dbReference type="EMBL" id="GCC18141.1"/>
    </source>
</evidence>
<dbReference type="PANTHER" id="PTHR13439:SF0">
    <property type="entry name" value="TOPOISOMERASE I DAMAGE AFFECTED PROTEIN 4"/>
    <property type="match status" value="1"/>
</dbReference>
<dbReference type="EMBL" id="BEZZ01002869">
    <property type="protein sequence ID" value="GCC18141.1"/>
    <property type="molecule type" value="Genomic_DNA"/>
</dbReference>
<proteinExistence type="predicted"/>
<dbReference type="InterPro" id="IPR050846">
    <property type="entry name" value="TLCD"/>
</dbReference>
<dbReference type="AlphaFoldDB" id="A0A401RJ27"/>
<dbReference type="STRING" id="137246.A0A401RJ27"/>
<dbReference type="Pfam" id="PF03798">
    <property type="entry name" value="TRAM_LAG1_CLN8"/>
    <property type="match status" value="1"/>
</dbReference>
<feature type="domain" description="TLC" evidence="7">
    <location>
        <begin position="1"/>
        <end position="112"/>
    </location>
</feature>
<accession>A0A401RJ27</accession>
<dbReference type="InterPro" id="IPR006634">
    <property type="entry name" value="TLC-dom"/>
</dbReference>
<keyword evidence="9" id="KW-1185">Reference proteome</keyword>
<sequence>MACSALCVSTIHAVVVGGLALYILWFDDLVNKDHIWGDPKLVKLNIAIASGYLINDLMLLVWHWKTLGDSFFLSHHLAALYAYQYVLGRGLLPYFANFRLIAELSTPFVNQR</sequence>
<evidence type="ECO:0000259" key="7">
    <source>
        <dbReference type="PROSITE" id="PS50922"/>
    </source>
</evidence>
<keyword evidence="3 6" id="KW-1133">Transmembrane helix</keyword>
<name>A0A401RJ27_CHIPU</name>
<dbReference type="Proteomes" id="UP000287033">
    <property type="component" value="Unassembled WGS sequence"/>
</dbReference>
<evidence type="ECO:0000256" key="5">
    <source>
        <dbReference type="PROSITE-ProRule" id="PRU00205"/>
    </source>
</evidence>
<organism evidence="8 9">
    <name type="scientific">Chiloscyllium punctatum</name>
    <name type="common">Brownbanded bambooshark</name>
    <name type="synonym">Hemiscyllium punctatum</name>
    <dbReference type="NCBI Taxonomy" id="137246"/>
    <lineage>
        <taxon>Eukaryota</taxon>
        <taxon>Metazoa</taxon>
        <taxon>Chordata</taxon>
        <taxon>Craniata</taxon>
        <taxon>Vertebrata</taxon>
        <taxon>Chondrichthyes</taxon>
        <taxon>Elasmobranchii</taxon>
        <taxon>Galeomorphii</taxon>
        <taxon>Galeoidea</taxon>
        <taxon>Orectolobiformes</taxon>
        <taxon>Hemiscylliidae</taxon>
        <taxon>Chiloscyllium</taxon>
    </lineage>
</organism>
<keyword evidence="2 5" id="KW-0812">Transmembrane</keyword>
<comment type="subcellular location">
    <subcellularLocation>
        <location evidence="1">Membrane</location>
        <topology evidence="1">Multi-pass membrane protein</topology>
    </subcellularLocation>
</comment>
<feature type="transmembrane region" description="Helical" evidence="6">
    <location>
        <begin position="46"/>
        <end position="64"/>
    </location>
</feature>
<evidence type="ECO:0000256" key="6">
    <source>
        <dbReference type="SAM" id="Phobius"/>
    </source>
</evidence>